<keyword evidence="4" id="KW-1185">Reference proteome</keyword>
<feature type="compositionally biased region" description="Basic residues" evidence="1">
    <location>
        <begin position="91"/>
        <end position="102"/>
    </location>
</feature>
<evidence type="ECO:0000256" key="1">
    <source>
        <dbReference type="SAM" id="MobiDB-lite"/>
    </source>
</evidence>
<feature type="compositionally biased region" description="Low complexity" evidence="1">
    <location>
        <begin position="22"/>
        <end position="31"/>
    </location>
</feature>
<proteinExistence type="predicted"/>
<dbReference type="Pfam" id="PF10180">
    <property type="entry name" value="WKF"/>
    <property type="match status" value="1"/>
</dbReference>
<comment type="caution">
    <text evidence="3">The sequence shown here is derived from an EMBL/GenBank/DDBJ whole genome shotgun (WGS) entry which is preliminary data.</text>
</comment>
<evidence type="ECO:0000313" key="4">
    <source>
        <dbReference type="Proteomes" id="UP001314205"/>
    </source>
</evidence>
<feature type="domain" description="WKF" evidence="2">
    <location>
        <begin position="125"/>
        <end position="187"/>
    </location>
</feature>
<dbReference type="PANTHER" id="PTHR22306:SF2">
    <property type="entry name" value="CHROMOSOME 7 OPEN READING FRAME 50"/>
    <property type="match status" value="1"/>
</dbReference>
<dbReference type="AlphaFoldDB" id="A0AAV1KTH6"/>
<evidence type="ECO:0000313" key="3">
    <source>
        <dbReference type="EMBL" id="CAK1586341.1"/>
    </source>
</evidence>
<evidence type="ECO:0000259" key="2">
    <source>
        <dbReference type="Pfam" id="PF10180"/>
    </source>
</evidence>
<dbReference type="Proteomes" id="UP001314205">
    <property type="component" value="Unassembled WGS sequence"/>
</dbReference>
<feature type="compositionally biased region" description="Basic residues" evidence="1">
    <location>
        <begin position="1"/>
        <end position="10"/>
    </location>
</feature>
<sequence length="234" mass="27434">MVGKKKHKTKRITEELEETSFDVNNDTNVDNMDSDNKDIVKSHKRKHASYENLSHSNKTENQYDTSSDTESKPKKLKKKKKLVPSDSSEKKNKKSIRQMKREKHAERQAAAEAVAKDQLKSQCLNYLSQWKYDRPNWKFMKAKQVWLFKNKFSTNLIPDASWPLLLEYFESAKGNIRNLLLADANKIIKQMDDWTDLQNNEENNIPEDQQDSSITKPHDTVYNRARSLIQCLEE</sequence>
<dbReference type="InterPro" id="IPR019327">
    <property type="entry name" value="WKF"/>
</dbReference>
<dbReference type="EMBL" id="CAVLGL010000080">
    <property type="protein sequence ID" value="CAK1586341.1"/>
    <property type="molecule type" value="Genomic_DNA"/>
</dbReference>
<organism evidence="3 4">
    <name type="scientific">Parnassius mnemosyne</name>
    <name type="common">clouded apollo</name>
    <dbReference type="NCBI Taxonomy" id="213953"/>
    <lineage>
        <taxon>Eukaryota</taxon>
        <taxon>Metazoa</taxon>
        <taxon>Ecdysozoa</taxon>
        <taxon>Arthropoda</taxon>
        <taxon>Hexapoda</taxon>
        <taxon>Insecta</taxon>
        <taxon>Pterygota</taxon>
        <taxon>Neoptera</taxon>
        <taxon>Endopterygota</taxon>
        <taxon>Lepidoptera</taxon>
        <taxon>Glossata</taxon>
        <taxon>Ditrysia</taxon>
        <taxon>Papilionoidea</taxon>
        <taxon>Papilionidae</taxon>
        <taxon>Parnassiinae</taxon>
        <taxon>Parnassini</taxon>
        <taxon>Parnassius</taxon>
        <taxon>Driopa</taxon>
    </lineage>
</organism>
<name>A0AAV1KTH6_9NEOP</name>
<gene>
    <name evidence="3" type="ORF">PARMNEM_LOCUS7305</name>
</gene>
<feature type="region of interest" description="Disordered" evidence="1">
    <location>
        <begin position="1"/>
        <end position="106"/>
    </location>
</feature>
<accession>A0AAV1KTH6</accession>
<feature type="compositionally biased region" description="Polar residues" evidence="1">
    <location>
        <begin position="51"/>
        <end position="68"/>
    </location>
</feature>
<protein>
    <recommendedName>
        <fullName evidence="2">WKF domain-containing protein</fullName>
    </recommendedName>
</protein>
<reference evidence="3 4" key="1">
    <citation type="submission" date="2023-11" db="EMBL/GenBank/DDBJ databases">
        <authorList>
            <person name="Hedman E."/>
            <person name="Englund M."/>
            <person name="Stromberg M."/>
            <person name="Nyberg Akerstrom W."/>
            <person name="Nylinder S."/>
            <person name="Jareborg N."/>
            <person name="Kallberg Y."/>
            <person name="Kronander E."/>
        </authorList>
    </citation>
    <scope>NUCLEOTIDE SEQUENCE [LARGE SCALE GENOMIC DNA]</scope>
</reference>
<dbReference type="PANTHER" id="PTHR22306">
    <property type="entry name" value="CHROMOSOME 7 OPEN READING FRAME 50"/>
    <property type="match status" value="1"/>
</dbReference>
<feature type="region of interest" description="Disordered" evidence="1">
    <location>
        <begin position="198"/>
        <end position="217"/>
    </location>
</feature>